<dbReference type="InterPro" id="IPR011009">
    <property type="entry name" value="Kinase-like_dom_sf"/>
</dbReference>
<dbReference type="InterPro" id="IPR002575">
    <property type="entry name" value="Aminoglycoside_PTrfase"/>
</dbReference>
<protein>
    <submittedName>
        <fullName evidence="2">Aminoglycoside phosphotransferase family protein</fullName>
    </submittedName>
</protein>
<dbReference type="RefSeq" id="WP_068099585.1">
    <property type="nucleotide sequence ID" value="NZ_JABUKE010000007.1"/>
</dbReference>
<evidence type="ECO:0000313" key="2">
    <source>
        <dbReference type="EMBL" id="MBY6320791.1"/>
    </source>
</evidence>
<evidence type="ECO:0000313" key="3">
    <source>
        <dbReference type="Proteomes" id="UP001520140"/>
    </source>
</evidence>
<evidence type="ECO:0000259" key="1">
    <source>
        <dbReference type="Pfam" id="PF01636"/>
    </source>
</evidence>
<sequence length="357" mass="37844">MIAIADDFRTLASRHPLGTPPNGPEERLVGRNANYRIDTDSGSWFVKKFRFSDAPDSLARCLAYDEVLAAHPDAGLPRSPRCVVADPDLAVLVQEYVDGAESGTMLMVDQRFTPAVAATLGRTVARLHSLELPDLPVRDDRPTPAPAVGLLSGIPLRHVRHLTGGELAAYGLIQADAVLCDALRALASDSAAAAAAATTPIHGDLRADQVLVRGDDVWVVDWEEFGAGDPARDTGSFLGEWLYRAVLDIPTARGGGDALARGGSADAVLRRGREKARALAPISRAFWLAYRAERAVDDDFVRRTGAFAGWHLLDRLLAGAATNAVLPAIHRAAAGVGRSGVLNPAGVHALLGTEQPS</sequence>
<accession>A0ABS7NS05</accession>
<dbReference type="Proteomes" id="UP001520140">
    <property type="component" value="Unassembled WGS sequence"/>
</dbReference>
<dbReference type="Gene3D" id="3.90.1200.10">
    <property type="match status" value="1"/>
</dbReference>
<feature type="domain" description="Aminoglycoside phosphotransferase" evidence="1">
    <location>
        <begin position="32"/>
        <end position="255"/>
    </location>
</feature>
<organism evidence="2 3">
    <name type="scientific">Rhodococcoides kroppenstedtii</name>
    <dbReference type="NCBI Taxonomy" id="293050"/>
    <lineage>
        <taxon>Bacteria</taxon>
        <taxon>Bacillati</taxon>
        <taxon>Actinomycetota</taxon>
        <taxon>Actinomycetes</taxon>
        <taxon>Mycobacteriales</taxon>
        <taxon>Nocardiaceae</taxon>
        <taxon>Rhodococcoides</taxon>
    </lineage>
</organism>
<dbReference type="NCBIfam" id="NF038156">
    <property type="entry name" value="lant_syn_V_LxmK"/>
    <property type="match status" value="1"/>
</dbReference>
<dbReference type="Pfam" id="PF01636">
    <property type="entry name" value="APH"/>
    <property type="match status" value="1"/>
</dbReference>
<reference evidence="2 3" key="1">
    <citation type="submission" date="2020-06" db="EMBL/GenBank/DDBJ databases">
        <title>Taxonomy, biology and ecology of Rhodococcus bacteria occurring in California pistachio and other woody hosts as revealed by genome sequence analyses.</title>
        <authorList>
            <person name="Gai Y."/>
            <person name="Riely B."/>
        </authorList>
    </citation>
    <scope>NUCLEOTIDE SEQUENCE [LARGE SCALE GENOMIC DNA]</scope>
    <source>
        <strain evidence="2 3">BP-284</strain>
    </source>
</reference>
<comment type="caution">
    <text evidence="2">The sequence shown here is derived from an EMBL/GenBank/DDBJ whole genome shotgun (WGS) entry which is preliminary data.</text>
</comment>
<dbReference type="EMBL" id="JABUKG010000007">
    <property type="protein sequence ID" value="MBY6320791.1"/>
    <property type="molecule type" value="Genomic_DNA"/>
</dbReference>
<proteinExistence type="predicted"/>
<dbReference type="SUPFAM" id="SSF56112">
    <property type="entry name" value="Protein kinase-like (PK-like)"/>
    <property type="match status" value="1"/>
</dbReference>
<keyword evidence="3" id="KW-1185">Reference proteome</keyword>
<gene>
    <name evidence="2" type="ORF">HQ605_08165</name>
</gene>
<name>A0ABS7NS05_9NOCA</name>